<dbReference type="Gene3D" id="3.20.20.190">
    <property type="entry name" value="Phosphatidylinositol (PI) phosphodiesterase"/>
    <property type="match status" value="1"/>
</dbReference>
<keyword evidence="3" id="KW-1185">Reference proteome</keyword>
<dbReference type="InterPro" id="IPR030395">
    <property type="entry name" value="GP_PDE_dom"/>
</dbReference>
<evidence type="ECO:0000313" key="3">
    <source>
        <dbReference type="Proteomes" id="UP000294581"/>
    </source>
</evidence>
<organism evidence="2 3">
    <name type="scientific">Alicyclobacillus sacchari</name>
    <dbReference type="NCBI Taxonomy" id="392010"/>
    <lineage>
        <taxon>Bacteria</taxon>
        <taxon>Bacillati</taxon>
        <taxon>Bacillota</taxon>
        <taxon>Bacilli</taxon>
        <taxon>Bacillales</taxon>
        <taxon>Alicyclobacillaceae</taxon>
        <taxon>Alicyclobacillus</taxon>
    </lineage>
</organism>
<accession>A0A4R8LLX0</accession>
<feature type="domain" description="GP-PDE" evidence="1">
    <location>
        <begin position="12"/>
        <end position="247"/>
    </location>
</feature>
<evidence type="ECO:0000313" key="2">
    <source>
        <dbReference type="EMBL" id="TDY46275.1"/>
    </source>
</evidence>
<dbReference type="RefSeq" id="WP_134159640.1">
    <property type="nucleotide sequence ID" value="NZ_SORF01000007.1"/>
</dbReference>
<comment type="caution">
    <text evidence="2">The sequence shown here is derived from an EMBL/GenBank/DDBJ whole genome shotgun (WGS) entry which is preliminary data.</text>
</comment>
<protein>
    <submittedName>
        <fullName evidence="2">Glycerophosphoryl diester phosphodiesterase</fullName>
    </submittedName>
</protein>
<dbReference type="PANTHER" id="PTHR46211">
    <property type="entry name" value="GLYCEROPHOSPHORYL DIESTER PHOSPHODIESTERASE"/>
    <property type="match status" value="1"/>
</dbReference>
<evidence type="ECO:0000259" key="1">
    <source>
        <dbReference type="PROSITE" id="PS51704"/>
    </source>
</evidence>
<dbReference type="GO" id="GO:0008081">
    <property type="term" value="F:phosphoric diester hydrolase activity"/>
    <property type="evidence" value="ECO:0007669"/>
    <property type="project" value="InterPro"/>
</dbReference>
<dbReference type="PROSITE" id="PS51704">
    <property type="entry name" value="GP_PDE"/>
    <property type="match status" value="1"/>
</dbReference>
<dbReference type="InterPro" id="IPR017946">
    <property type="entry name" value="PLC-like_Pdiesterase_TIM-brl"/>
</dbReference>
<dbReference type="GO" id="GO:0006629">
    <property type="term" value="P:lipid metabolic process"/>
    <property type="evidence" value="ECO:0007669"/>
    <property type="project" value="InterPro"/>
</dbReference>
<dbReference type="EMBL" id="SORF01000007">
    <property type="protein sequence ID" value="TDY46275.1"/>
    <property type="molecule type" value="Genomic_DNA"/>
</dbReference>
<proteinExistence type="predicted"/>
<dbReference type="Proteomes" id="UP000294581">
    <property type="component" value="Unassembled WGS sequence"/>
</dbReference>
<reference evidence="2 3" key="1">
    <citation type="submission" date="2019-03" db="EMBL/GenBank/DDBJ databases">
        <title>Genomic Encyclopedia of Type Strains, Phase IV (KMG-IV): sequencing the most valuable type-strain genomes for metagenomic binning, comparative biology and taxonomic classification.</title>
        <authorList>
            <person name="Goeker M."/>
        </authorList>
    </citation>
    <scope>NUCLEOTIDE SEQUENCE [LARGE SCALE GENOMIC DNA]</scope>
    <source>
        <strain evidence="2 3">DSM 17974</strain>
    </source>
</reference>
<dbReference type="Pfam" id="PF03009">
    <property type="entry name" value="GDPD"/>
    <property type="match status" value="1"/>
</dbReference>
<dbReference type="PANTHER" id="PTHR46211:SF14">
    <property type="entry name" value="GLYCEROPHOSPHODIESTER PHOSPHODIESTERASE"/>
    <property type="match status" value="1"/>
</dbReference>
<name>A0A4R8LLX0_9BACL</name>
<dbReference type="SUPFAM" id="SSF51695">
    <property type="entry name" value="PLC-like phosphodiesterases"/>
    <property type="match status" value="1"/>
</dbReference>
<gene>
    <name evidence="2" type="ORF">C7445_10749</name>
</gene>
<dbReference type="OrthoDB" id="384721at2"/>
<sequence>MNIEALLQADDMLWIAHRGAKSECPENTLPAFIRAVEMGADMIELDVRLAGDGSLVILHDPTLNRTTNGKGAVSDMTLAQIRQYDAGAWFDLRFQGTLVPTLDEVLAALPNTCLNIELKTDSTARAQALVRRVLGCIYRHGAAGRVLLSSFDHAALADVRALDPTIALGALFVGRPWPPFDLAETLRLSSLHPDVEHLDPHFVAQAKGQGYAVFAWTVRSKEDLSHCVQAGVSGVILDDLTYQHAASSPI</sequence>
<dbReference type="AlphaFoldDB" id="A0A4R8LLX0"/>